<gene>
    <name evidence="1" type="ORF">FJR39_21205</name>
</gene>
<proteinExistence type="predicted"/>
<evidence type="ECO:0000313" key="2">
    <source>
        <dbReference type="Proteomes" id="UP001517388"/>
    </source>
</evidence>
<evidence type="ECO:0000313" key="1">
    <source>
        <dbReference type="EMBL" id="MTJ45502.1"/>
    </source>
</evidence>
<accession>A0ACC7SAE6</accession>
<comment type="caution">
    <text evidence="1">The sequence shown here is derived from an EMBL/GenBank/DDBJ whole genome shotgun (WGS) entry which is preliminary data.</text>
</comment>
<dbReference type="Proteomes" id="UP001517388">
    <property type="component" value="Unassembled WGS sequence"/>
</dbReference>
<organism evidence="1 2">
    <name type="scientific">Dolichospermum flos-aquae UHCC 0037</name>
    <dbReference type="NCBI Taxonomy" id="2590026"/>
    <lineage>
        <taxon>Bacteria</taxon>
        <taxon>Bacillati</taxon>
        <taxon>Cyanobacteriota</taxon>
        <taxon>Cyanophyceae</taxon>
        <taxon>Nostocales</taxon>
        <taxon>Aphanizomenonaceae</taxon>
        <taxon>Dolichospermum</taxon>
    </lineage>
</organism>
<reference evidence="2" key="1">
    <citation type="journal article" date="2020" name="Toxins">
        <title>Phylogenomic Analysis of Secondary Metabolism in the Toxic Cyanobacterial Genera Anabaena, Dolichospermum and Aphanizomenon.</title>
        <authorList>
            <person name="Oesterholm J."/>
            <person name="Popin R.V."/>
            <person name="Fewer D.P."/>
            <person name="Sivonen K."/>
        </authorList>
    </citation>
    <scope>NUCLEOTIDE SEQUENCE [LARGE SCALE GENOMIC DNA]</scope>
    <source>
        <strain evidence="2">UHCC 0037</strain>
    </source>
</reference>
<name>A0ACC7SAE6_DOLFA</name>
<keyword evidence="2" id="KW-1185">Reference proteome</keyword>
<sequence length="112" mass="12539">MLYPFIFNNDGGCLSSFIISIFAFYFDNTMFTPFTIMGCSLELLKSGDRGIVTVCQSQDETIRKKLILMGIKTGNTITVEQQFPTFVIKCGGLSMTIDREIARAIYVRVIDG</sequence>
<dbReference type="EMBL" id="VILF01000006">
    <property type="protein sequence ID" value="MTJ45502.1"/>
    <property type="molecule type" value="Genomic_DNA"/>
</dbReference>
<protein>
    <submittedName>
        <fullName evidence="1">Ferrous iron transport protein A</fullName>
    </submittedName>
</protein>